<proteinExistence type="predicted"/>
<evidence type="ECO:0000256" key="1">
    <source>
        <dbReference type="SAM" id="MobiDB-lite"/>
    </source>
</evidence>
<dbReference type="CDD" id="cd22249">
    <property type="entry name" value="UDM1_RNF168_RNF169-like"/>
    <property type="match status" value="2"/>
</dbReference>
<dbReference type="Proteomes" id="UP001217417">
    <property type="component" value="Unassembled WGS sequence"/>
</dbReference>
<dbReference type="AlphaFoldDB" id="A0AAD7QK64"/>
<protein>
    <submittedName>
        <fullName evidence="2">Uncharacterized protein</fullName>
    </submittedName>
</protein>
<organism evidence="2 3">
    <name type="scientific">Lipomyces tetrasporus</name>
    <dbReference type="NCBI Taxonomy" id="54092"/>
    <lineage>
        <taxon>Eukaryota</taxon>
        <taxon>Fungi</taxon>
        <taxon>Dikarya</taxon>
        <taxon>Ascomycota</taxon>
        <taxon>Saccharomycotina</taxon>
        <taxon>Lipomycetes</taxon>
        <taxon>Lipomycetales</taxon>
        <taxon>Lipomycetaceae</taxon>
        <taxon>Lipomyces</taxon>
    </lineage>
</organism>
<comment type="caution">
    <text evidence="2">The sequence shown here is derived from an EMBL/GenBank/DDBJ whole genome shotgun (WGS) entry which is preliminary data.</text>
</comment>
<feature type="region of interest" description="Disordered" evidence="1">
    <location>
        <begin position="407"/>
        <end position="443"/>
    </location>
</feature>
<feature type="compositionally biased region" description="Polar residues" evidence="1">
    <location>
        <begin position="432"/>
        <end position="443"/>
    </location>
</feature>
<keyword evidence="3" id="KW-1185">Reference proteome</keyword>
<evidence type="ECO:0000313" key="3">
    <source>
        <dbReference type="Proteomes" id="UP001217417"/>
    </source>
</evidence>
<reference evidence="2" key="1">
    <citation type="submission" date="2023-03" db="EMBL/GenBank/DDBJ databases">
        <title>Near-Complete genome sequence of Lipomyces tetrasporous NRRL Y-64009, an oleaginous yeast capable of growing on lignocellulosic hydrolysates.</title>
        <authorList>
            <consortium name="Lawrence Berkeley National Laboratory"/>
            <person name="Jagtap S.S."/>
            <person name="Liu J.-J."/>
            <person name="Walukiewicz H.E."/>
            <person name="Pangilinan J."/>
            <person name="Lipzen A."/>
            <person name="Ahrendt S."/>
            <person name="Koriabine M."/>
            <person name="Cobaugh K."/>
            <person name="Salamov A."/>
            <person name="Yoshinaga Y."/>
            <person name="Ng V."/>
            <person name="Daum C."/>
            <person name="Grigoriev I.V."/>
            <person name="Slininger P.J."/>
            <person name="Dien B.S."/>
            <person name="Jin Y.-S."/>
            <person name="Rao C.V."/>
        </authorList>
    </citation>
    <scope>NUCLEOTIDE SEQUENCE</scope>
    <source>
        <strain evidence="2">NRRL Y-64009</strain>
    </source>
</reference>
<evidence type="ECO:0000313" key="2">
    <source>
        <dbReference type="EMBL" id="KAJ8096710.1"/>
    </source>
</evidence>
<accession>A0AAD7QK64</accession>
<dbReference type="RefSeq" id="XP_056040160.1">
    <property type="nucleotide sequence ID" value="XM_056188841.1"/>
</dbReference>
<sequence length="443" mass="50290">MRVADADVPKFVLVPKQTELEVFYHNPLHRELAASVQYRIKFVDEPPPTQAENGSSRPTPFTADHVAHHQIYDSYNDSPIGDYALRQELFVPSLAAQEAACDTSIAARFFHPKPISYELGNFTLYNPTTTHPVSTMLSPRLNHHPADLYDSLRAHGCPAGFAFTYAPPPSVGTKKYSFVWNDIDVSSSFGGGPASMSGKCNFVDPASSTSRVAVAKLYIYNLDRLLYPSRASSPSTSDDRNNEIVLIEDNIRLLDVNIDRKGFEASLLLSVIMIAIAHERARGLASREKRRKRETEAAERAERERARVHAEAEARDKRERDKAEAKARDQLRKNEELARRLQEKERARAEKERLRMERNSEKYAKVLAAREDAARKKDEGLARKLQEKEEQELAKIRRSDEEFARKLQMEEERNSPTRRYGMKVAKLRRSLPHTTSADTGAID</sequence>
<name>A0AAD7QK64_9ASCO</name>
<dbReference type="EMBL" id="JARPMG010000013">
    <property type="protein sequence ID" value="KAJ8096710.1"/>
    <property type="molecule type" value="Genomic_DNA"/>
</dbReference>
<gene>
    <name evidence="2" type="ORF">POJ06DRAFT_263200</name>
</gene>
<feature type="region of interest" description="Disordered" evidence="1">
    <location>
        <begin position="372"/>
        <end position="393"/>
    </location>
</feature>
<dbReference type="GeneID" id="80884007"/>
<feature type="region of interest" description="Disordered" evidence="1">
    <location>
        <begin position="284"/>
        <end position="356"/>
    </location>
</feature>